<feature type="DNA-binding region" description="H-T-H motif" evidence="2">
    <location>
        <begin position="28"/>
        <end position="47"/>
    </location>
</feature>
<dbReference type="Pfam" id="PF14246">
    <property type="entry name" value="TetR_C_7"/>
    <property type="match status" value="1"/>
</dbReference>
<keyword evidence="1 2" id="KW-0238">DNA-binding</keyword>
<gene>
    <name evidence="4" type="ORF">HCR_03520</name>
</gene>
<dbReference type="Pfam" id="PF00440">
    <property type="entry name" value="TetR_N"/>
    <property type="match status" value="1"/>
</dbReference>
<organism evidence="4 5">
    <name type="scientific">Hydrogenimonas cancrithermarum</name>
    <dbReference type="NCBI Taxonomy" id="2993563"/>
    <lineage>
        <taxon>Bacteria</taxon>
        <taxon>Pseudomonadati</taxon>
        <taxon>Campylobacterota</taxon>
        <taxon>Epsilonproteobacteria</taxon>
        <taxon>Campylobacterales</taxon>
        <taxon>Hydrogenimonadaceae</taxon>
        <taxon>Hydrogenimonas</taxon>
    </lineage>
</organism>
<dbReference type="PANTHER" id="PTHR43479:SF11">
    <property type="entry name" value="ACREF_ENVCD OPERON REPRESSOR-RELATED"/>
    <property type="match status" value="1"/>
</dbReference>
<dbReference type="InterPro" id="IPR009057">
    <property type="entry name" value="Homeodomain-like_sf"/>
</dbReference>
<dbReference type="InterPro" id="IPR050624">
    <property type="entry name" value="HTH-type_Tx_Regulator"/>
</dbReference>
<dbReference type="InterPro" id="IPR039536">
    <property type="entry name" value="TetR_C_Proteobacteria"/>
</dbReference>
<protein>
    <recommendedName>
        <fullName evidence="3">HTH tetR-type domain-containing protein</fullName>
    </recommendedName>
</protein>
<dbReference type="SUPFAM" id="SSF46689">
    <property type="entry name" value="Homeodomain-like"/>
    <property type="match status" value="1"/>
</dbReference>
<keyword evidence="5" id="KW-1185">Reference proteome</keyword>
<sequence>MPKQKNTKQKIIDAAIELIAKQGYRGASVRKIAAAVGIRESAIYNHFRNKEEILKQIISEIFVTPFEFKDLEEKAKKGKSFLHQFVVAYKLISFDKKKEKLFRVLMIELFQNKGLRESFLQEFHQKDIQQLSKALFIMMQEGLIRSGDPMFMAQEFLAPLFYIRLQVSLLRIDSKSTAPIATQFEKHADFFWESVAL</sequence>
<dbReference type="InterPro" id="IPR001647">
    <property type="entry name" value="HTH_TetR"/>
</dbReference>
<evidence type="ECO:0000313" key="5">
    <source>
        <dbReference type="Proteomes" id="UP001321445"/>
    </source>
</evidence>
<evidence type="ECO:0000313" key="4">
    <source>
        <dbReference type="EMBL" id="BDY12040.1"/>
    </source>
</evidence>
<dbReference type="PANTHER" id="PTHR43479">
    <property type="entry name" value="ACREF/ENVCD OPERON REPRESSOR-RELATED"/>
    <property type="match status" value="1"/>
</dbReference>
<dbReference type="PRINTS" id="PR00455">
    <property type="entry name" value="HTHTETR"/>
</dbReference>
<feature type="domain" description="HTH tetR-type" evidence="3">
    <location>
        <begin position="5"/>
        <end position="65"/>
    </location>
</feature>
<proteinExistence type="predicted"/>
<name>A0ABN6WSA0_9BACT</name>
<dbReference type="PROSITE" id="PS50977">
    <property type="entry name" value="HTH_TETR_2"/>
    <property type="match status" value="1"/>
</dbReference>
<accession>A0ABN6WSA0</accession>
<reference evidence="4 5" key="1">
    <citation type="submission" date="2023-03" db="EMBL/GenBank/DDBJ databases">
        <title>Description of Hydrogenimonas sp. ISO32.</title>
        <authorList>
            <person name="Mino S."/>
            <person name="Fukazawa S."/>
            <person name="Sawabe T."/>
        </authorList>
    </citation>
    <scope>NUCLEOTIDE SEQUENCE [LARGE SCALE GENOMIC DNA]</scope>
    <source>
        <strain evidence="4 5">ISO32</strain>
    </source>
</reference>
<dbReference type="Gene3D" id="1.10.357.10">
    <property type="entry name" value="Tetracycline Repressor, domain 2"/>
    <property type="match status" value="1"/>
</dbReference>
<dbReference type="EMBL" id="AP027370">
    <property type="protein sequence ID" value="BDY12040.1"/>
    <property type="molecule type" value="Genomic_DNA"/>
</dbReference>
<evidence type="ECO:0000256" key="1">
    <source>
        <dbReference type="ARBA" id="ARBA00023125"/>
    </source>
</evidence>
<evidence type="ECO:0000256" key="2">
    <source>
        <dbReference type="PROSITE-ProRule" id="PRU00335"/>
    </source>
</evidence>
<dbReference type="RefSeq" id="WP_286337252.1">
    <property type="nucleotide sequence ID" value="NZ_AP027370.1"/>
</dbReference>
<dbReference type="Proteomes" id="UP001321445">
    <property type="component" value="Chromosome"/>
</dbReference>
<evidence type="ECO:0000259" key="3">
    <source>
        <dbReference type="PROSITE" id="PS50977"/>
    </source>
</evidence>